<evidence type="ECO:0000256" key="9">
    <source>
        <dbReference type="RuleBase" id="RU362097"/>
    </source>
</evidence>
<organism evidence="10 11">
    <name type="scientific">Novosphingobium ovatum</name>
    <dbReference type="NCBI Taxonomy" id="1908523"/>
    <lineage>
        <taxon>Bacteria</taxon>
        <taxon>Pseudomonadati</taxon>
        <taxon>Pseudomonadota</taxon>
        <taxon>Alphaproteobacteria</taxon>
        <taxon>Sphingomonadales</taxon>
        <taxon>Sphingomonadaceae</taxon>
        <taxon>Novosphingobium</taxon>
    </lineage>
</organism>
<evidence type="ECO:0000256" key="6">
    <source>
        <dbReference type="ARBA" id="ARBA00023136"/>
    </source>
</evidence>
<evidence type="ECO:0000313" key="11">
    <source>
        <dbReference type="Proteomes" id="UP000753724"/>
    </source>
</evidence>
<name>A0ABW9XDW6_9SPHN</name>
<dbReference type="RefSeq" id="WP_161718086.1">
    <property type="nucleotide sequence ID" value="NZ_JAAAPO010000003.1"/>
</dbReference>
<dbReference type="Proteomes" id="UP000753724">
    <property type="component" value="Unassembled WGS sequence"/>
</dbReference>
<dbReference type="Gene3D" id="1.20.1600.10">
    <property type="entry name" value="Outer membrane efflux proteins (OEP)"/>
    <property type="match status" value="1"/>
</dbReference>
<evidence type="ECO:0000313" key="10">
    <source>
        <dbReference type="EMBL" id="NBC36734.1"/>
    </source>
</evidence>
<dbReference type="InterPro" id="IPR003423">
    <property type="entry name" value="OMP_efflux"/>
</dbReference>
<dbReference type="Pfam" id="PF02321">
    <property type="entry name" value="OEP"/>
    <property type="match status" value="2"/>
</dbReference>
<evidence type="ECO:0000256" key="8">
    <source>
        <dbReference type="ARBA" id="ARBA00023288"/>
    </source>
</evidence>
<dbReference type="NCBIfam" id="TIGR01845">
    <property type="entry name" value="outer_NodT"/>
    <property type="match status" value="1"/>
</dbReference>
<evidence type="ECO:0000256" key="2">
    <source>
        <dbReference type="ARBA" id="ARBA00007613"/>
    </source>
</evidence>
<dbReference type="SUPFAM" id="SSF56954">
    <property type="entry name" value="Outer membrane efflux proteins (OEP)"/>
    <property type="match status" value="1"/>
</dbReference>
<keyword evidence="3 9" id="KW-1134">Transmembrane beta strand</keyword>
<comment type="caution">
    <text evidence="10">The sequence shown here is derived from an EMBL/GenBank/DDBJ whole genome shotgun (WGS) entry which is preliminary data.</text>
</comment>
<keyword evidence="7 9" id="KW-0564">Palmitate</keyword>
<proteinExistence type="inferred from homology"/>
<keyword evidence="4 9" id="KW-0812">Transmembrane</keyword>
<reference evidence="11" key="1">
    <citation type="submission" date="2020-01" db="EMBL/GenBank/DDBJ databases">
        <title>Sphingomonas sp. strain CSW-10.</title>
        <authorList>
            <person name="Chen W.-M."/>
        </authorList>
    </citation>
    <scope>NUCLEOTIDE SEQUENCE [LARGE SCALE GENOMIC DNA]</scope>
    <source>
        <strain evidence="11">FSY-8</strain>
    </source>
</reference>
<evidence type="ECO:0000256" key="4">
    <source>
        <dbReference type="ARBA" id="ARBA00022692"/>
    </source>
</evidence>
<comment type="subcellular location">
    <subcellularLocation>
        <location evidence="9">Cell membrane</location>
        <topology evidence="9">Lipid-anchor</topology>
    </subcellularLocation>
    <subcellularLocation>
        <location evidence="1">Membrane</location>
    </subcellularLocation>
</comment>
<protein>
    <submittedName>
        <fullName evidence="10">Efflux transporter outer membrane subunit</fullName>
    </submittedName>
</protein>
<keyword evidence="5" id="KW-0732">Signal</keyword>
<keyword evidence="8 9" id="KW-0449">Lipoprotein</keyword>
<dbReference type="PANTHER" id="PTHR30203">
    <property type="entry name" value="OUTER MEMBRANE CATION EFFLUX PROTEIN"/>
    <property type="match status" value="1"/>
</dbReference>
<evidence type="ECO:0000256" key="5">
    <source>
        <dbReference type="ARBA" id="ARBA00022729"/>
    </source>
</evidence>
<evidence type="ECO:0000256" key="7">
    <source>
        <dbReference type="ARBA" id="ARBA00023139"/>
    </source>
</evidence>
<dbReference type="InterPro" id="IPR010131">
    <property type="entry name" value="MdtP/NodT-like"/>
</dbReference>
<sequence length="492" mass="50939">MQTTSSSAFRRAGRTTALLGVSALGAGLLVGCAAVPHGGPRDAPRLHAASAAGMGLNADAPPVIVAPDWWHGLNDPQLDRIIADALEGNPGLQQAMARLATAQSAIETARARQLPSASAGASTEYQRFSEKSIYPPPYAGNWYWMSNATGDVSWSLDIAGRQKAMVDAAAAHVRASGLETQAARVALAGSIAQTYVNLARAEAQAGLARDFVTSREAGLKVVQARVQAQLATGIDVAAAQTLLAEARQAQVRAEGARDLMVHALAALAGRGADYYATITAPTLRLDTPMVVPQVLPADLLARRADIQAARQRIEMASAAQRVARAAFYPDVDLHAFVGASALGLGSLATPGALTAGAGPAVHLPLFQGGALRARYRAATAGIDQMIATYNETVVGAVRDTADALSAIQTNARDADQARAVIAGLERTVALDHVRLQSGLAMRLDVLNAGERLLAARQGAVDIAADGQIRRIQLLIALGGGFTPIPAAAPGQR</sequence>
<comment type="similarity">
    <text evidence="2 9">Belongs to the outer membrane factor (OMF) (TC 1.B.17) family.</text>
</comment>
<evidence type="ECO:0000256" key="3">
    <source>
        <dbReference type="ARBA" id="ARBA00022452"/>
    </source>
</evidence>
<dbReference type="Gene3D" id="2.20.200.10">
    <property type="entry name" value="Outer membrane efflux proteins (OEP)"/>
    <property type="match status" value="1"/>
</dbReference>
<keyword evidence="6 9" id="KW-0472">Membrane</keyword>
<dbReference type="EMBL" id="JAAAPO010000003">
    <property type="protein sequence ID" value="NBC36734.1"/>
    <property type="molecule type" value="Genomic_DNA"/>
</dbReference>
<evidence type="ECO:0000256" key="1">
    <source>
        <dbReference type="ARBA" id="ARBA00004370"/>
    </source>
</evidence>
<gene>
    <name evidence="10" type="ORF">GTZ99_09205</name>
</gene>
<accession>A0ABW9XDW6</accession>
<dbReference type="PANTHER" id="PTHR30203:SF20">
    <property type="entry name" value="MULTIDRUG RESISTANCE OUTER MEMBRANE PROTEIN MDTP-RELATED"/>
    <property type="match status" value="1"/>
</dbReference>
<keyword evidence="11" id="KW-1185">Reference proteome</keyword>